<comment type="caution">
    <text evidence="7">The sequence shown here is derived from an EMBL/GenBank/DDBJ whole genome shotgun (WGS) entry which is preliminary data.</text>
</comment>
<feature type="compositionally biased region" description="Low complexity" evidence="4">
    <location>
        <begin position="653"/>
        <end position="670"/>
    </location>
</feature>
<dbReference type="EMBL" id="JBBWWQ010000002">
    <property type="protein sequence ID" value="KAK8953950.1"/>
    <property type="molecule type" value="Genomic_DNA"/>
</dbReference>
<keyword evidence="2" id="KW-0833">Ubl conjugation pathway</keyword>
<gene>
    <name evidence="7" type="ORF">KSP39_PZI001974</name>
</gene>
<evidence type="ECO:0000259" key="5">
    <source>
        <dbReference type="PROSITE" id="PS50097"/>
    </source>
</evidence>
<dbReference type="SMART" id="SM00225">
    <property type="entry name" value="BTB"/>
    <property type="match status" value="1"/>
</dbReference>
<dbReference type="InterPro" id="IPR027356">
    <property type="entry name" value="NPH3_dom"/>
</dbReference>
<comment type="pathway">
    <text evidence="1">Protein modification; protein ubiquitination.</text>
</comment>
<accession>A0AAP0GDU3</accession>
<reference evidence="7 8" key="1">
    <citation type="journal article" date="2022" name="Nat. Plants">
        <title>Genomes of leafy and leafless Platanthera orchids illuminate the evolution of mycoheterotrophy.</title>
        <authorList>
            <person name="Li M.H."/>
            <person name="Liu K.W."/>
            <person name="Li Z."/>
            <person name="Lu H.C."/>
            <person name="Ye Q.L."/>
            <person name="Zhang D."/>
            <person name="Wang J.Y."/>
            <person name="Li Y.F."/>
            <person name="Zhong Z.M."/>
            <person name="Liu X."/>
            <person name="Yu X."/>
            <person name="Liu D.K."/>
            <person name="Tu X.D."/>
            <person name="Liu B."/>
            <person name="Hao Y."/>
            <person name="Liao X.Y."/>
            <person name="Jiang Y.T."/>
            <person name="Sun W.H."/>
            <person name="Chen J."/>
            <person name="Chen Y.Q."/>
            <person name="Ai Y."/>
            <person name="Zhai J.W."/>
            <person name="Wu S.S."/>
            <person name="Zhou Z."/>
            <person name="Hsiao Y.Y."/>
            <person name="Wu W.L."/>
            <person name="Chen Y.Y."/>
            <person name="Lin Y.F."/>
            <person name="Hsu J.L."/>
            <person name="Li C.Y."/>
            <person name="Wang Z.W."/>
            <person name="Zhao X."/>
            <person name="Zhong W.Y."/>
            <person name="Ma X.K."/>
            <person name="Ma L."/>
            <person name="Huang J."/>
            <person name="Chen G.Z."/>
            <person name="Huang M.Z."/>
            <person name="Huang L."/>
            <person name="Peng D.H."/>
            <person name="Luo Y.B."/>
            <person name="Zou S.Q."/>
            <person name="Chen S.P."/>
            <person name="Lan S."/>
            <person name="Tsai W.C."/>
            <person name="Van de Peer Y."/>
            <person name="Liu Z.J."/>
        </authorList>
    </citation>
    <scope>NUCLEOTIDE SEQUENCE [LARGE SCALE GENOMIC DNA]</scope>
    <source>
        <strain evidence="7">Lor287</strain>
    </source>
</reference>
<dbReference type="InterPro" id="IPR011333">
    <property type="entry name" value="SKP1/BTB/POZ_sf"/>
</dbReference>
<evidence type="ECO:0000259" key="6">
    <source>
        <dbReference type="PROSITE" id="PS51649"/>
    </source>
</evidence>
<evidence type="ECO:0000256" key="1">
    <source>
        <dbReference type="ARBA" id="ARBA00004906"/>
    </source>
</evidence>
<dbReference type="InterPro" id="IPR043454">
    <property type="entry name" value="NPH3/RPT2-like"/>
</dbReference>
<sequence length="676" mass="76810">MQIPYMPFYFHYFQQQIHSSSSHPSPPFLSLFAPTHSSHLLHAHWQVRDELQRLSEFSSTPVFGPFPISSLLGHDQKSDPFSHFFAVFSSLFFFTSSESGSICLLSRQGIWLYCSPFALALPFPSKSFQLISPVEDFGSLLLHSSFLRGAMAQSWDLEVDVNGEGVFYVNREILCSFSGRLSKLLTNESAISGTKPLKVFFHDLPGGAEAFELFTRFCYNNGRIQITPINICILHFIAQSMEVTGVDSSCSLIKQVEKSVDNILYWSWPEILSSLKQCQKISALHDSSLVLDRVLDSLVTRISTRSEASPSSSSPESSVFRSSFDTGSNTSAKNSHNRAWWFEDLVILNSEMMNNVVNKMISHKLEHVKISKFLFYYVKSKSNDEKGKVIEIVVNLLDSLNRSSVSCKALFDLLRVSMSQNMSNCCRERLEKMIGSQIDQASLDNLLISSPERNDSLYDVNILLRFLRHFLISGGRTSLPRLKKVAGLLDLYMAEVAPDVFLKHSKFVKLVTALPDSARDSHDSLYRSIDMYLQVHNRLNEEEKMKICSAINYKKLCLESCKHLTQNWKFPSRTAVKALLFQQSKLKSLLHESNHFKSFNDDGRRSKEGDQIVLFAKKLDPMMGNEKLRTHLQGMQGRVLELEKACRKMQNQMTKMMRSKTTTSSTSSRSLPRLCS</sequence>
<feature type="domain" description="BTB" evidence="5">
    <location>
        <begin position="155"/>
        <end position="221"/>
    </location>
</feature>
<dbReference type="Pfam" id="PF03000">
    <property type="entry name" value="NPH3"/>
    <property type="match status" value="1"/>
</dbReference>
<feature type="domain" description="NPH3" evidence="6">
    <location>
        <begin position="339"/>
        <end position="585"/>
    </location>
</feature>
<dbReference type="PANTHER" id="PTHR32370">
    <property type="entry name" value="OS12G0117600 PROTEIN"/>
    <property type="match status" value="1"/>
</dbReference>
<feature type="region of interest" description="Disordered" evidence="4">
    <location>
        <begin position="653"/>
        <end position="676"/>
    </location>
</feature>
<evidence type="ECO:0000256" key="3">
    <source>
        <dbReference type="PROSITE-ProRule" id="PRU00982"/>
    </source>
</evidence>
<dbReference type="Gene3D" id="3.30.710.10">
    <property type="entry name" value="Potassium Channel Kv1.1, Chain A"/>
    <property type="match status" value="1"/>
</dbReference>
<evidence type="ECO:0000313" key="7">
    <source>
        <dbReference type="EMBL" id="KAK8953950.1"/>
    </source>
</evidence>
<dbReference type="AlphaFoldDB" id="A0AAP0GDU3"/>
<dbReference type="PROSITE" id="PS51649">
    <property type="entry name" value="NPH3"/>
    <property type="match status" value="1"/>
</dbReference>
<comment type="similarity">
    <text evidence="3">Belongs to the NPH3 family.</text>
</comment>
<protein>
    <submittedName>
        <fullName evidence="7">BTB/POZ domain-containing protein</fullName>
    </submittedName>
</protein>
<evidence type="ECO:0000313" key="8">
    <source>
        <dbReference type="Proteomes" id="UP001418222"/>
    </source>
</evidence>
<dbReference type="Proteomes" id="UP001418222">
    <property type="component" value="Unassembled WGS sequence"/>
</dbReference>
<name>A0AAP0GDU3_9ASPA</name>
<dbReference type="SUPFAM" id="SSF54695">
    <property type="entry name" value="POZ domain"/>
    <property type="match status" value="1"/>
</dbReference>
<keyword evidence="8" id="KW-1185">Reference proteome</keyword>
<organism evidence="7 8">
    <name type="scientific">Platanthera zijinensis</name>
    <dbReference type="NCBI Taxonomy" id="2320716"/>
    <lineage>
        <taxon>Eukaryota</taxon>
        <taxon>Viridiplantae</taxon>
        <taxon>Streptophyta</taxon>
        <taxon>Embryophyta</taxon>
        <taxon>Tracheophyta</taxon>
        <taxon>Spermatophyta</taxon>
        <taxon>Magnoliopsida</taxon>
        <taxon>Liliopsida</taxon>
        <taxon>Asparagales</taxon>
        <taxon>Orchidaceae</taxon>
        <taxon>Orchidoideae</taxon>
        <taxon>Orchideae</taxon>
        <taxon>Orchidinae</taxon>
        <taxon>Platanthera</taxon>
    </lineage>
</organism>
<dbReference type="InterPro" id="IPR000210">
    <property type="entry name" value="BTB/POZ_dom"/>
</dbReference>
<evidence type="ECO:0000256" key="4">
    <source>
        <dbReference type="SAM" id="MobiDB-lite"/>
    </source>
</evidence>
<dbReference type="PROSITE" id="PS50097">
    <property type="entry name" value="BTB"/>
    <property type="match status" value="1"/>
</dbReference>
<evidence type="ECO:0000256" key="2">
    <source>
        <dbReference type="ARBA" id="ARBA00022786"/>
    </source>
</evidence>
<proteinExistence type="inferred from homology"/>